<dbReference type="InterPro" id="IPR030395">
    <property type="entry name" value="GP_PDE_dom"/>
</dbReference>
<dbReference type="PROSITE" id="PS50007">
    <property type="entry name" value="PIPLC_X_DOMAIN"/>
    <property type="match status" value="1"/>
</dbReference>
<dbReference type="GO" id="GO:0008081">
    <property type="term" value="F:phosphoric diester hydrolase activity"/>
    <property type="evidence" value="ECO:0007669"/>
    <property type="project" value="InterPro"/>
</dbReference>
<organism evidence="2 3">
    <name type="scientific">Sulfuritalea hydrogenivorans sk43H</name>
    <dbReference type="NCBI Taxonomy" id="1223802"/>
    <lineage>
        <taxon>Bacteria</taxon>
        <taxon>Pseudomonadati</taxon>
        <taxon>Pseudomonadota</taxon>
        <taxon>Betaproteobacteria</taxon>
        <taxon>Nitrosomonadales</taxon>
        <taxon>Sterolibacteriaceae</taxon>
        <taxon>Sulfuritalea</taxon>
    </lineage>
</organism>
<dbReference type="Proteomes" id="UP000031637">
    <property type="component" value="Chromosome"/>
</dbReference>
<dbReference type="HOGENOM" id="CLU_030006_3_2_4"/>
<reference evidence="2 3" key="1">
    <citation type="journal article" date="2014" name="Syst. Appl. Microbiol.">
        <title>Complete genomes of freshwater sulfur oxidizers Sulfuricella denitrificans skB26 and Sulfuritalea hydrogenivorans sk43H: genetic insights into the sulfur oxidation pathway of betaproteobacteria.</title>
        <authorList>
            <person name="Watanabe T."/>
            <person name="Kojima H."/>
            <person name="Fukui M."/>
        </authorList>
    </citation>
    <scope>NUCLEOTIDE SEQUENCE [LARGE SCALE GENOMIC DNA]</scope>
    <source>
        <strain evidence="2">DSM22779</strain>
    </source>
</reference>
<dbReference type="PANTHER" id="PTHR46211">
    <property type="entry name" value="GLYCEROPHOSPHORYL DIESTER PHOSPHODIESTERASE"/>
    <property type="match status" value="1"/>
</dbReference>
<dbReference type="SUPFAM" id="SSF51695">
    <property type="entry name" value="PLC-like phosphodiesterases"/>
    <property type="match status" value="1"/>
</dbReference>
<dbReference type="RefSeq" id="WP_041097263.1">
    <property type="nucleotide sequence ID" value="NZ_AP012547.1"/>
</dbReference>
<sequence length="239" mass="25113">MGYPRIIAHRCGGALAPENTLAGLRLAARLGCRGVEFDAMLAADGVPVLIHDETLERTTSGQGRVADMDSARLIRLDAGIRHHAAFAVEPVPTLDAALQLCAALGLWANVEIKPAVGHEAATGRVVARHAAAGGGRLVLSSFSETALRAAAAEAPQLPRALLVEVIPADWRERLAGLGAMALHCSARGLTAGVAAAVRAEGFPLACYTINRRDEAERLFAMGVSAVFSDRPDLWALEEM</sequence>
<dbReference type="PROSITE" id="PS51704">
    <property type="entry name" value="GP_PDE"/>
    <property type="match status" value="1"/>
</dbReference>
<dbReference type="STRING" id="1223802.SUTH_00800"/>
<evidence type="ECO:0000259" key="1">
    <source>
        <dbReference type="PROSITE" id="PS51704"/>
    </source>
</evidence>
<dbReference type="Gene3D" id="3.20.20.190">
    <property type="entry name" value="Phosphatidylinositol (PI) phosphodiesterase"/>
    <property type="match status" value="1"/>
</dbReference>
<keyword evidence="3" id="KW-1185">Reference proteome</keyword>
<dbReference type="GO" id="GO:0006629">
    <property type="term" value="P:lipid metabolic process"/>
    <property type="evidence" value="ECO:0007669"/>
    <property type="project" value="InterPro"/>
</dbReference>
<dbReference type="OrthoDB" id="9795622at2"/>
<gene>
    <name evidence="2" type="ORF">SUTH_00800</name>
</gene>
<evidence type="ECO:0000313" key="2">
    <source>
        <dbReference type="EMBL" id="BAO28608.1"/>
    </source>
</evidence>
<dbReference type="PANTHER" id="PTHR46211:SF1">
    <property type="entry name" value="GLYCEROPHOSPHODIESTER PHOSPHODIESTERASE, CYTOPLASMIC"/>
    <property type="match status" value="1"/>
</dbReference>
<feature type="domain" description="GP-PDE" evidence="1">
    <location>
        <begin position="4"/>
        <end position="238"/>
    </location>
</feature>
<evidence type="ECO:0000313" key="3">
    <source>
        <dbReference type="Proteomes" id="UP000031637"/>
    </source>
</evidence>
<dbReference type="KEGG" id="shd:SUTH_00800"/>
<dbReference type="Pfam" id="PF03009">
    <property type="entry name" value="GDPD"/>
    <property type="match status" value="1"/>
</dbReference>
<dbReference type="AlphaFoldDB" id="W0SFV4"/>
<accession>W0SFV4</accession>
<name>W0SFV4_9PROT</name>
<proteinExistence type="predicted"/>
<protein>
    <submittedName>
        <fullName evidence="2">Cytoplasmic glycerophosphodiester phosphodiesterase</fullName>
    </submittedName>
</protein>
<dbReference type="EMBL" id="AP012547">
    <property type="protein sequence ID" value="BAO28608.1"/>
    <property type="molecule type" value="Genomic_DNA"/>
</dbReference>
<dbReference type="InterPro" id="IPR017946">
    <property type="entry name" value="PLC-like_Pdiesterase_TIM-brl"/>
</dbReference>
<dbReference type="NCBIfam" id="NF006989">
    <property type="entry name" value="PRK09454.1"/>
    <property type="match status" value="1"/>
</dbReference>